<dbReference type="SUPFAM" id="SSF53067">
    <property type="entry name" value="Actin-like ATPase domain"/>
    <property type="match status" value="1"/>
</dbReference>
<reference evidence="5" key="1">
    <citation type="journal article" date="2019" name="Int. J. Syst. Evol. Microbiol.">
        <title>The Global Catalogue of Microorganisms (GCM) 10K type strain sequencing project: providing services to taxonomists for standard genome sequencing and annotation.</title>
        <authorList>
            <consortium name="The Broad Institute Genomics Platform"/>
            <consortium name="The Broad Institute Genome Sequencing Center for Infectious Disease"/>
            <person name="Wu L."/>
            <person name="Ma J."/>
        </authorList>
    </citation>
    <scope>NUCLEOTIDE SEQUENCE [LARGE SCALE GENOMIC DNA]</scope>
    <source>
        <strain evidence="5">CGMCC 1.13666</strain>
    </source>
</reference>
<gene>
    <name evidence="4" type="ORF">ACFQH5_01385</name>
</gene>
<sequence>MTSTLGISAFYHDSAASLVVDGKIVAAAQEERFSRIRHDSSFPKNAISFVLDHAGIQLSDIDCVAYYEDPGLKFKRVVSTAAVAGFSSAIRFAPILGEWISTKRRMGREVVKNLKDLGDRDQRIVDVHAHHASHAASAFFPSPFESAAVLCIDSVGEWATTSIWHGRSDGIHQIAEISFPHSLGLLYSAFTYFCGFKVDSGEYKLMGLAPYGRPIYADKILGELIDVKPDGSFRLDWKKFEFIKGDVMTGTAFEKLFGGPRRMPEAPLTEREFNLAASIQRVTEIVVSRLAMTARQLTGEKSLCMAGGVALNCVANGIISREKTFDRIWIQPAAGDAGGSIGAAILSDRKHRAVMSRELSIGSTDGMSGALLGPEYAEEDIQADLDCCGAIYHRLSEADLDEKIISKISSGGVVGWFQGRMEFGPRALGSRSILGDPRREDTQSTMNLRIKFRESFRPFAPVVLAEKANEYFDIVDESPYMLMVSPVANKIRRKTSDDIYNLTGIDLLKVARSDLPAITHVDFSARVQTVDSERNPRFRALLERFYKYSGCPVLVNTSFNVRGEPIVNTAFEAYRCFMRTNMDALAIGGFYLEKSEQPQFKEDVDWRQSIPLD</sequence>
<dbReference type="Proteomes" id="UP001596411">
    <property type="component" value="Unassembled WGS sequence"/>
</dbReference>
<dbReference type="Pfam" id="PF02543">
    <property type="entry name" value="Carbam_trans_N"/>
    <property type="match status" value="1"/>
</dbReference>
<dbReference type="Pfam" id="PF16861">
    <property type="entry name" value="Carbam_trans_C"/>
    <property type="match status" value="1"/>
</dbReference>
<evidence type="ECO:0000313" key="5">
    <source>
        <dbReference type="Proteomes" id="UP001596411"/>
    </source>
</evidence>
<dbReference type="InterPro" id="IPR043129">
    <property type="entry name" value="ATPase_NBD"/>
</dbReference>
<dbReference type="RefSeq" id="WP_346061484.1">
    <property type="nucleotide sequence ID" value="NZ_BAAADR010000004.1"/>
</dbReference>
<feature type="domain" description="Carbamoyltransferase" evidence="2">
    <location>
        <begin position="5"/>
        <end position="345"/>
    </location>
</feature>
<evidence type="ECO:0000259" key="3">
    <source>
        <dbReference type="Pfam" id="PF16861"/>
    </source>
</evidence>
<comment type="caution">
    <text evidence="4">The sequence shown here is derived from an EMBL/GenBank/DDBJ whole genome shotgun (WGS) entry which is preliminary data.</text>
</comment>
<comment type="similarity">
    <text evidence="1">Belongs to the NodU/CmcH family.</text>
</comment>
<protein>
    <submittedName>
        <fullName evidence="4">Carbamoyltransferase</fullName>
    </submittedName>
</protein>
<evidence type="ECO:0000313" key="4">
    <source>
        <dbReference type="EMBL" id="MFC7088201.1"/>
    </source>
</evidence>
<feature type="domain" description="Carbamoyltransferase C-terminal" evidence="3">
    <location>
        <begin position="407"/>
        <end position="594"/>
    </location>
</feature>
<proteinExistence type="inferred from homology"/>
<dbReference type="InterPro" id="IPR038152">
    <property type="entry name" value="Carbam_trans_C_sf"/>
</dbReference>
<dbReference type="InterPro" id="IPR051338">
    <property type="entry name" value="NodU/CmcH_Carbamoyltrnsfr"/>
</dbReference>
<dbReference type="PANTHER" id="PTHR34847">
    <property type="entry name" value="NODULATION PROTEIN U"/>
    <property type="match status" value="1"/>
</dbReference>
<dbReference type="EMBL" id="JBHSZP010000002">
    <property type="protein sequence ID" value="MFC7088201.1"/>
    <property type="molecule type" value="Genomic_DNA"/>
</dbReference>
<evidence type="ECO:0000256" key="1">
    <source>
        <dbReference type="ARBA" id="ARBA00006129"/>
    </source>
</evidence>
<dbReference type="InterPro" id="IPR003696">
    <property type="entry name" value="Carbtransf_dom"/>
</dbReference>
<name>A0ABW2ETQ8_9GAMM</name>
<dbReference type="InterPro" id="IPR031730">
    <property type="entry name" value="Carbam_trans_C"/>
</dbReference>
<dbReference type="PANTHER" id="PTHR34847:SF1">
    <property type="entry name" value="NODULATION PROTEIN U"/>
    <property type="match status" value="1"/>
</dbReference>
<dbReference type="Gene3D" id="3.90.870.20">
    <property type="entry name" value="Carbamoyltransferase, C-terminal domain"/>
    <property type="match status" value="1"/>
</dbReference>
<evidence type="ECO:0000259" key="2">
    <source>
        <dbReference type="Pfam" id="PF02543"/>
    </source>
</evidence>
<dbReference type="Gene3D" id="3.30.420.40">
    <property type="match status" value="2"/>
</dbReference>
<accession>A0ABW2ETQ8</accession>
<organism evidence="4 5">
    <name type="scientific">Halomonas salifodinae</name>
    <dbReference type="NCBI Taxonomy" id="438745"/>
    <lineage>
        <taxon>Bacteria</taxon>
        <taxon>Pseudomonadati</taxon>
        <taxon>Pseudomonadota</taxon>
        <taxon>Gammaproteobacteria</taxon>
        <taxon>Oceanospirillales</taxon>
        <taxon>Halomonadaceae</taxon>
        <taxon>Halomonas</taxon>
    </lineage>
</organism>
<dbReference type="CDD" id="cd24098">
    <property type="entry name" value="ASKHA_NBD_TobZ_N"/>
    <property type="match status" value="1"/>
</dbReference>
<keyword evidence="5" id="KW-1185">Reference proteome</keyword>